<accession>A0AAU8DJ40</accession>
<dbReference type="SUPFAM" id="SSF50475">
    <property type="entry name" value="FMN-binding split barrel"/>
    <property type="match status" value="1"/>
</dbReference>
<proteinExistence type="inferred from homology"/>
<feature type="domain" description="Flavin reductase like" evidence="3">
    <location>
        <begin position="14"/>
        <end position="158"/>
    </location>
</feature>
<organism evidence="4">
    <name type="scientific">Nakamurella sp. A5-74</name>
    <dbReference type="NCBI Taxonomy" id="3158264"/>
    <lineage>
        <taxon>Bacteria</taxon>
        <taxon>Bacillati</taxon>
        <taxon>Actinomycetota</taxon>
        <taxon>Actinomycetes</taxon>
        <taxon>Nakamurellales</taxon>
        <taxon>Nakamurellaceae</taxon>
        <taxon>Nakamurella</taxon>
    </lineage>
</organism>
<dbReference type="PANTHER" id="PTHR30466">
    <property type="entry name" value="FLAVIN REDUCTASE"/>
    <property type="match status" value="1"/>
</dbReference>
<dbReference type="PANTHER" id="PTHR30466:SF11">
    <property type="entry name" value="FLAVIN-DEPENDENT MONOOXYGENASE, REDUCTASE SUBUNIT HSAB"/>
    <property type="match status" value="1"/>
</dbReference>
<sequence length="397" mass="42417">MTTAFDAGLFRETLGHYPTGVAVVTAIGEDGNPAGMVVGTFSSVSMDPPLVAFFPTKTSASFAILRNAPAFCINVFASDQEPLCRQLATGGAAKFDGVQWRPGPLGSPVLDGAVSWIECTYAEIREAGDHFVVLGLVHEFAVQRSTLPLLFFQGGYGRFSPGSFVAAPGPELIQAAQFAESVRSQVEELAELFAVNCSVLAQIRWDAVQVLAANASTVAESFPLGHRQPLIPPFGAVFMAQAAESDIQEWLLRAPDADPDRRALNEALLAAVKTRGYSLLTATPEALQRHEALLSAFEQSDRLPRQERAVRQATSELAAHFTPELIPGRTYDLTTVVVLLETGPDLPPMALRMTGMSPGASAAQVQTWIHSLQQVASACRKQTASSSELLSASKGHL</sequence>
<dbReference type="Pfam" id="PF01613">
    <property type="entry name" value="Flavin_Reduct"/>
    <property type="match status" value="1"/>
</dbReference>
<dbReference type="InterPro" id="IPR050268">
    <property type="entry name" value="NADH-dep_flavin_reductase"/>
</dbReference>
<protein>
    <submittedName>
        <fullName evidence="4">Flavin reductase family protein</fullName>
        <ecNumber evidence="4">1.-.-.-</ecNumber>
    </submittedName>
</protein>
<comment type="similarity">
    <text evidence="1">Belongs to the non-flavoprotein flavin reductase family.</text>
</comment>
<dbReference type="EC" id="1.-.-.-" evidence="4"/>
<dbReference type="GO" id="GO:0010181">
    <property type="term" value="F:FMN binding"/>
    <property type="evidence" value="ECO:0007669"/>
    <property type="project" value="InterPro"/>
</dbReference>
<dbReference type="GO" id="GO:0042602">
    <property type="term" value="F:riboflavin reductase (NADPH) activity"/>
    <property type="evidence" value="ECO:0007669"/>
    <property type="project" value="TreeGrafter"/>
</dbReference>
<evidence type="ECO:0000259" key="3">
    <source>
        <dbReference type="SMART" id="SM00903"/>
    </source>
</evidence>
<evidence type="ECO:0000256" key="2">
    <source>
        <dbReference type="ARBA" id="ARBA00023002"/>
    </source>
</evidence>
<dbReference type="InterPro" id="IPR012349">
    <property type="entry name" value="Split_barrel_FMN-bd"/>
</dbReference>
<gene>
    <name evidence="4" type="ORF">ABLG96_10990</name>
</gene>
<dbReference type="EMBL" id="CP159218">
    <property type="protein sequence ID" value="XCG61820.1"/>
    <property type="molecule type" value="Genomic_DNA"/>
</dbReference>
<keyword evidence="2 4" id="KW-0560">Oxidoreductase</keyword>
<reference evidence="4" key="1">
    <citation type="submission" date="2024-05" db="EMBL/GenBank/DDBJ databases">
        <authorList>
            <person name="Cai S.Y."/>
            <person name="Jin L.M."/>
            <person name="Li H.R."/>
        </authorList>
    </citation>
    <scope>NUCLEOTIDE SEQUENCE</scope>
    <source>
        <strain evidence="4">A5-74</strain>
    </source>
</reference>
<evidence type="ECO:0000313" key="4">
    <source>
        <dbReference type="EMBL" id="XCG61820.1"/>
    </source>
</evidence>
<dbReference type="Gene3D" id="2.30.110.10">
    <property type="entry name" value="Electron Transport, Fmn-binding Protein, Chain A"/>
    <property type="match status" value="1"/>
</dbReference>
<dbReference type="InterPro" id="IPR002563">
    <property type="entry name" value="Flavin_Rdtase-like_dom"/>
</dbReference>
<evidence type="ECO:0000256" key="1">
    <source>
        <dbReference type="ARBA" id="ARBA00008898"/>
    </source>
</evidence>
<dbReference type="AlphaFoldDB" id="A0AAU8DJ40"/>
<name>A0AAU8DJ40_9ACTN</name>
<dbReference type="SMART" id="SM00903">
    <property type="entry name" value="Flavin_Reduct"/>
    <property type="match status" value="1"/>
</dbReference>
<dbReference type="RefSeq" id="WP_353647436.1">
    <property type="nucleotide sequence ID" value="NZ_CP159218.1"/>
</dbReference>